<dbReference type="GO" id="GO:0006355">
    <property type="term" value="P:regulation of DNA-templated transcription"/>
    <property type="evidence" value="ECO:0007669"/>
    <property type="project" value="InterPro"/>
</dbReference>
<dbReference type="PANTHER" id="PTHR35807:SF1">
    <property type="entry name" value="TRANSCRIPTIONAL REGULATOR REDD"/>
    <property type="match status" value="1"/>
</dbReference>
<dbReference type="PANTHER" id="PTHR35807">
    <property type="entry name" value="TRANSCRIPTIONAL REGULATOR REDD-RELATED"/>
    <property type="match status" value="1"/>
</dbReference>
<dbReference type="InterPro" id="IPR011990">
    <property type="entry name" value="TPR-like_helical_dom_sf"/>
</dbReference>
<dbReference type="RefSeq" id="WP_221493324.1">
    <property type="nucleotide sequence ID" value="NZ_JACHMQ010000001.1"/>
</dbReference>
<dbReference type="Gene3D" id="3.40.50.300">
    <property type="entry name" value="P-loop containing nucleotide triphosphate hydrolases"/>
    <property type="match status" value="1"/>
</dbReference>
<dbReference type="SMART" id="SM01043">
    <property type="entry name" value="BTAD"/>
    <property type="match status" value="1"/>
</dbReference>
<dbReference type="AlphaFoldDB" id="A0A7X0G541"/>
<protein>
    <submittedName>
        <fullName evidence="7">DNA-binding SARP family transcriptional activator</fullName>
    </submittedName>
</protein>
<dbReference type="PROSITE" id="PS51755">
    <property type="entry name" value="OMPR_PHOB"/>
    <property type="match status" value="1"/>
</dbReference>
<dbReference type="InterPro" id="IPR027417">
    <property type="entry name" value="P-loop_NTPase"/>
</dbReference>
<evidence type="ECO:0000256" key="5">
    <source>
        <dbReference type="PROSITE-ProRule" id="PRU01091"/>
    </source>
</evidence>
<dbReference type="InterPro" id="IPR005158">
    <property type="entry name" value="BTAD"/>
</dbReference>
<dbReference type="PRINTS" id="PR00364">
    <property type="entry name" value="DISEASERSIST"/>
</dbReference>
<dbReference type="InterPro" id="IPR051677">
    <property type="entry name" value="AfsR-DnrI-RedD_regulator"/>
</dbReference>
<dbReference type="GO" id="GO:0043531">
    <property type="term" value="F:ADP binding"/>
    <property type="evidence" value="ECO:0007669"/>
    <property type="project" value="InterPro"/>
</dbReference>
<evidence type="ECO:0000259" key="6">
    <source>
        <dbReference type="PROSITE" id="PS51755"/>
    </source>
</evidence>
<evidence type="ECO:0000313" key="8">
    <source>
        <dbReference type="Proteomes" id="UP000546324"/>
    </source>
</evidence>
<dbReference type="InterPro" id="IPR016032">
    <property type="entry name" value="Sig_transdc_resp-reg_C-effctor"/>
</dbReference>
<sequence length="658" mass="70198">MVRDAPLHARTVPDQQFEEIGLMMAMAMTSGTMPDQAPRPLDFTVLGPVRAWRGGTRLDLGPLRQQALLAALLLRPDMTVSRRELLDGVWGVEPPGSGSKIVPVYVHRLRRCLGTLGEHAQESVIARERGGYRFVSRGTAVDVMRLDETADGAAAARRSGDLAAAASACDEALGLFQGEPLAGLPGPFAEAERLRLEERRLTLLQEKVECQFQLGRFVDAVGELHALIPKHPHSESLTSLLMRALYGSGRQADALAAYSHLRLRLVEDLGVEPGDRLRRVHEAVLRGDDAALDLVPRDGARGGARGGARARVVPARRVPDELPAEVGELVGREDELALLTGRGGPAVAVVDGVAGAGKTALAVRAARELRRDHPDGCLFVELHGHSGRREAVPPERALRRLLRAVGAGPASGDLDELAASWRSATAGLRLLLVLDDASGADQVRPLLPAGAGSRVLVTSRRRLVGLDADRRVSLGALTRQAAEALLTRIVGAERAAAEPVAVRELAAMCDRLPLALCIAGARIQSRPSWAIGHLVRRMADARRRLGELTAEDRSVEGAFRLSYDRLPAAERRAFRALGAAPDGRSGHRALAAALGWAAQGAEQALENLVDANLVQQPSVHQYRLNGLLALFARELAAEEPQALGRAGLVAVAGAPSLL</sequence>
<dbReference type="Pfam" id="PF03704">
    <property type="entry name" value="BTAD"/>
    <property type="match status" value="1"/>
</dbReference>
<gene>
    <name evidence="7" type="ORF">BKA00_005744</name>
</gene>
<dbReference type="InterPro" id="IPR001867">
    <property type="entry name" value="OmpR/PhoB-type_DNA-bd"/>
</dbReference>
<keyword evidence="4" id="KW-0804">Transcription</keyword>
<comment type="similarity">
    <text evidence="1">Belongs to the AfsR/DnrI/RedD regulatory family.</text>
</comment>
<dbReference type="CDD" id="cd15831">
    <property type="entry name" value="BTAD"/>
    <property type="match status" value="1"/>
</dbReference>
<evidence type="ECO:0000256" key="1">
    <source>
        <dbReference type="ARBA" id="ARBA00005820"/>
    </source>
</evidence>
<dbReference type="Gene3D" id="1.25.40.10">
    <property type="entry name" value="Tetratricopeptide repeat domain"/>
    <property type="match status" value="1"/>
</dbReference>
<evidence type="ECO:0000313" key="7">
    <source>
        <dbReference type="EMBL" id="MBB6398830.1"/>
    </source>
</evidence>
<evidence type="ECO:0000256" key="4">
    <source>
        <dbReference type="ARBA" id="ARBA00023163"/>
    </source>
</evidence>
<dbReference type="EMBL" id="JACHMQ010000001">
    <property type="protein sequence ID" value="MBB6398830.1"/>
    <property type="molecule type" value="Genomic_DNA"/>
</dbReference>
<dbReference type="Pfam" id="PF00486">
    <property type="entry name" value="Trans_reg_C"/>
    <property type="match status" value="1"/>
</dbReference>
<dbReference type="GO" id="GO:0000160">
    <property type="term" value="P:phosphorelay signal transduction system"/>
    <property type="evidence" value="ECO:0007669"/>
    <property type="project" value="InterPro"/>
</dbReference>
<dbReference type="InterPro" id="IPR036388">
    <property type="entry name" value="WH-like_DNA-bd_sf"/>
</dbReference>
<keyword evidence="2" id="KW-0805">Transcription regulation</keyword>
<dbReference type="SUPFAM" id="SSF52540">
    <property type="entry name" value="P-loop containing nucleoside triphosphate hydrolases"/>
    <property type="match status" value="1"/>
</dbReference>
<keyword evidence="3 5" id="KW-0238">DNA-binding</keyword>
<accession>A0A7X0G541</accession>
<feature type="domain" description="OmpR/PhoB-type" evidence="6">
    <location>
        <begin position="31"/>
        <end position="136"/>
    </location>
</feature>
<dbReference type="SUPFAM" id="SSF48452">
    <property type="entry name" value="TPR-like"/>
    <property type="match status" value="1"/>
</dbReference>
<dbReference type="Proteomes" id="UP000546324">
    <property type="component" value="Unassembled WGS sequence"/>
</dbReference>
<organism evidence="7 8">
    <name type="scientific">Actinomadura coerulea</name>
    <dbReference type="NCBI Taxonomy" id="46159"/>
    <lineage>
        <taxon>Bacteria</taxon>
        <taxon>Bacillati</taxon>
        <taxon>Actinomycetota</taxon>
        <taxon>Actinomycetes</taxon>
        <taxon>Streptosporangiales</taxon>
        <taxon>Thermomonosporaceae</taxon>
        <taxon>Actinomadura</taxon>
    </lineage>
</organism>
<dbReference type="SUPFAM" id="SSF46894">
    <property type="entry name" value="C-terminal effector domain of the bipartite response regulators"/>
    <property type="match status" value="1"/>
</dbReference>
<dbReference type="SMART" id="SM00862">
    <property type="entry name" value="Trans_reg_C"/>
    <property type="match status" value="1"/>
</dbReference>
<dbReference type="GO" id="GO:0003677">
    <property type="term" value="F:DNA binding"/>
    <property type="evidence" value="ECO:0007669"/>
    <property type="project" value="UniProtKB-UniRule"/>
</dbReference>
<dbReference type="Gene3D" id="1.10.10.10">
    <property type="entry name" value="Winged helix-like DNA-binding domain superfamily/Winged helix DNA-binding domain"/>
    <property type="match status" value="1"/>
</dbReference>
<comment type="caution">
    <text evidence="7">The sequence shown here is derived from an EMBL/GenBank/DDBJ whole genome shotgun (WGS) entry which is preliminary data.</text>
</comment>
<evidence type="ECO:0000256" key="2">
    <source>
        <dbReference type="ARBA" id="ARBA00023015"/>
    </source>
</evidence>
<feature type="DNA-binding region" description="OmpR/PhoB-type" evidence="5">
    <location>
        <begin position="31"/>
        <end position="136"/>
    </location>
</feature>
<keyword evidence="8" id="KW-1185">Reference proteome</keyword>
<name>A0A7X0G541_9ACTN</name>
<reference evidence="7 8" key="1">
    <citation type="submission" date="2020-08" db="EMBL/GenBank/DDBJ databases">
        <title>Sequencing the genomes of 1000 actinobacteria strains.</title>
        <authorList>
            <person name="Klenk H.-P."/>
        </authorList>
    </citation>
    <scope>NUCLEOTIDE SEQUENCE [LARGE SCALE GENOMIC DNA]</scope>
    <source>
        <strain evidence="7 8">DSM 43675</strain>
    </source>
</reference>
<evidence type="ECO:0000256" key="3">
    <source>
        <dbReference type="ARBA" id="ARBA00023125"/>
    </source>
</evidence>
<proteinExistence type="inferred from homology"/>